<feature type="compositionally biased region" description="Pro residues" evidence="3">
    <location>
        <begin position="333"/>
        <end position="345"/>
    </location>
</feature>
<keyword evidence="6" id="KW-1185">Reference proteome</keyword>
<organism evidence="5 6">
    <name type="scientific">Fistulina hepatica ATCC 64428</name>
    <dbReference type="NCBI Taxonomy" id="1128425"/>
    <lineage>
        <taxon>Eukaryota</taxon>
        <taxon>Fungi</taxon>
        <taxon>Dikarya</taxon>
        <taxon>Basidiomycota</taxon>
        <taxon>Agaricomycotina</taxon>
        <taxon>Agaricomycetes</taxon>
        <taxon>Agaricomycetidae</taxon>
        <taxon>Agaricales</taxon>
        <taxon>Fistulinaceae</taxon>
        <taxon>Fistulina</taxon>
    </lineage>
</organism>
<keyword evidence="1 2" id="KW-0238">DNA-binding</keyword>
<feature type="compositionally biased region" description="Polar residues" evidence="3">
    <location>
        <begin position="72"/>
        <end position="82"/>
    </location>
</feature>
<dbReference type="AlphaFoldDB" id="A0A0D7AET4"/>
<feature type="compositionally biased region" description="Pro residues" evidence="3">
    <location>
        <begin position="313"/>
        <end position="324"/>
    </location>
</feature>
<dbReference type="PROSITE" id="PS50071">
    <property type="entry name" value="HOMEOBOX_2"/>
    <property type="match status" value="1"/>
</dbReference>
<evidence type="ECO:0000256" key="2">
    <source>
        <dbReference type="RuleBase" id="RU000682"/>
    </source>
</evidence>
<gene>
    <name evidence="5" type="ORF">FISHEDRAFT_72284</name>
</gene>
<evidence type="ECO:0000313" key="5">
    <source>
        <dbReference type="EMBL" id="KIY49644.1"/>
    </source>
</evidence>
<dbReference type="InterPro" id="IPR001356">
    <property type="entry name" value="HD"/>
</dbReference>
<dbReference type="OrthoDB" id="6159439at2759"/>
<dbReference type="EMBL" id="KN881721">
    <property type="protein sequence ID" value="KIY49644.1"/>
    <property type="molecule type" value="Genomic_DNA"/>
</dbReference>
<dbReference type="PANTHER" id="PTHR46255">
    <property type="entry name" value="SHORT STATURE HOMEOBOX"/>
    <property type="match status" value="1"/>
</dbReference>
<feature type="region of interest" description="Disordered" evidence="3">
    <location>
        <begin position="1"/>
        <end position="196"/>
    </location>
</feature>
<proteinExistence type="predicted"/>
<dbReference type="GO" id="GO:0000981">
    <property type="term" value="F:DNA-binding transcription factor activity, RNA polymerase II-specific"/>
    <property type="evidence" value="ECO:0007669"/>
    <property type="project" value="TreeGrafter"/>
</dbReference>
<feature type="region of interest" description="Disordered" evidence="3">
    <location>
        <begin position="388"/>
        <end position="519"/>
    </location>
</feature>
<accession>A0A0D7AET4</accession>
<protein>
    <submittedName>
        <fullName evidence="5">Homeobox-domain-containing protein</fullName>
    </submittedName>
</protein>
<reference evidence="5 6" key="1">
    <citation type="journal article" date="2015" name="Fungal Genet. Biol.">
        <title>Evolution of novel wood decay mechanisms in Agaricales revealed by the genome sequences of Fistulina hepatica and Cylindrobasidium torrendii.</title>
        <authorList>
            <person name="Floudas D."/>
            <person name="Held B.W."/>
            <person name="Riley R."/>
            <person name="Nagy L.G."/>
            <person name="Koehler G."/>
            <person name="Ransdell A.S."/>
            <person name="Younus H."/>
            <person name="Chow J."/>
            <person name="Chiniquy J."/>
            <person name="Lipzen A."/>
            <person name="Tritt A."/>
            <person name="Sun H."/>
            <person name="Haridas S."/>
            <person name="LaButti K."/>
            <person name="Ohm R.A."/>
            <person name="Kues U."/>
            <person name="Blanchette R.A."/>
            <person name="Grigoriev I.V."/>
            <person name="Minto R.E."/>
            <person name="Hibbett D.S."/>
        </authorList>
    </citation>
    <scope>NUCLEOTIDE SEQUENCE [LARGE SCALE GENOMIC DNA]</scope>
    <source>
        <strain evidence="5 6">ATCC 64428</strain>
    </source>
</reference>
<evidence type="ECO:0000256" key="1">
    <source>
        <dbReference type="PROSITE-ProRule" id="PRU00108"/>
    </source>
</evidence>
<evidence type="ECO:0000256" key="3">
    <source>
        <dbReference type="SAM" id="MobiDB-lite"/>
    </source>
</evidence>
<keyword evidence="1 2" id="KW-0371">Homeobox</keyword>
<dbReference type="Proteomes" id="UP000054144">
    <property type="component" value="Unassembled WGS sequence"/>
</dbReference>
<dbReference type="InterPro" id="IPR009057">
    <property type="entry name" value="Homeodomain-like_sf"/>
</dbReference>
<dbReference type="CDD" id="cd00086">
    <property type="entry name" value="homeodomain"/>
    <property type="match status" value="1"/>
</dbReference>
<feature type="compositionally biased region" description="Low complexity" evidence="3">
    <location>
        <begin position="147"/>
        <end position="165"/>
    </location>
</feature>
<feature type="DNA-binding region" description="Homeobox" evidence="1">
    <location>
        <begin position="168"/>
        <end position="227"/>
    </location>
</feature>
<dbReference type="PANTHER" id="PTHR46255:SF3">
    <property type="entry name" value="HOMEOBOX DOMAIN-CONTAINING PROTEIN"/>
    <property type="match status" value="1"/>
</dbReference>
<feature type="compositionally biased region" description="Polar residues" evidence="3">
    <location>
        <begin position="256"/>
        <end position="267"/>
    </location>
</feature>
<feature type="compositionally biased region" description="Polar residues" evidence="3">
    <location>
        <begin position="1"/>
        <end position="21"/>
    </location>
</feature>
<sequence>MSNSRPPTPSRQLTPPTSRPSGSAHELPTTSEHTHPSQSIRLPPLSVVAPAAPDPGPSSRSAYSYSDPLSAPPTQSSASYTYSRPPIPELLYSDDPYSRRPLQSPPSAVESSLRTRRLRRGSPPGPRGRTPSSESQGELADTEQEVPQAGPSQPSPQQEQQPQQPAKKKRTRTLTTPHQSAVLHALLAQSRFPTTAMREEVGRTIGLSARKVQIWFQNQRQKARRPRTGAQAEVPRQQGRPQSRRDDRGYAGLSDPGTSSAGLSTEALTLHGHRYDPPRYSGYPPPDPYSSSSRLVGPGMSGLSLPRVEVQAPYPPLPSSPRPPTFRHRARPRPYPETSVPPPLRPVEAPGRQHRGPPPDLSRTLPPLVLRDEPQFYYDPLRSPMSPYGHSVFPGPESSSTLPPAPPIDYAEQARRASLTLPPLVPSRTRWDTPTFRLPRPDPLASSQSSSARDRPIPPLLTTHSYSGDEYGLSGEGETGAPPPSPSSPPRRSGRYDPVRGTFVPYSPTHPSDPRHENR</sequence>
<dbReference type="Pfam" id="PF00046">
    <property type="entry name" value="Homeodomain"/>
    <property type="match status" value="1"/>
</dbReference>
<dbReference type="SUPFAM" id="SSF46689">
    <property type="entry name" value="Homeodomain-like"/>
    <property type="match status" value="1"/>
</dbReference>
<feature type="region of interest" description="Disordered" evidence="3">
    <location>
        <begin position="218"/>
        <end position="367"/>
    </location>
</feature>
<comment type="subcellular location">
    <subcellularLocation>
        <location evidence="1 2">Nucleus</location>
    </subcellularLocation>
</comment>
<keyword evidence="1 2" id="KW-0539">Nucleus</keyword>
<feature type="compositionally biased region" description="Low complexity" evidence="3">
    <location>
        <begin position="42"/>
        <end position="51"/>
    </location>
</feature>
<feature type="domain" description="Homeobox" evidence="4">
    <location>
        <begin position="166"/>
        <end position="226"/>
    </location>
</feature>
<dbReference type="GO" id="GO:0005634">
    <property type="term" value="C:nucleus"/>
    <property type="evidence" value="ECO:0007669"/>
    <property type="project" value="UniProtKB-SubCell"/>
</dbReference>
<dbReference type="InterPro" id="IPR052631">
    <property type="entry name" value="Paired_homeobox_Bicoid"/>
</dbReference>
<evidence type="ECO:0000313" key="6">
    <source>
        <dbReference type="Proteomes" id="UP000054144"/>
    </source>
</evidence>
<name>A0A0D7AET4_9AGAR</name>
<evidence type="ECO:0000259" key="4">
    <source>
        <dbReference type="PROSITE" id="PS50071"/>
    </source>
</evidence>
<dbReference type="GO" id="GO:1990837">
    <property type="term" value="F:sequence-specific double-stranded DNA binding"/>
    <property type="evidence" value="ECO:0007669"/>
    <property type="project" value="TreeGrafter"/>
</dbReference>
<feature type="compositionally biased region" description="Polar residues" evidence="3">
    <location>
        <begin position="28"/>
        <end position="40"/>
    </location>
</feature>
<dbReference type="Gene3D" id="1.10.10.60">
    <property type="entry name" value="Homeodomain-like"/>
    <property type="match status" value="1"/>
</dbReference>
<dbReference type="SMART" id="SM00389">
    <property type="entry name" value="HOX"/>
    <property type="match status" value="1"/>
</dbReference>